<feature type="domain" description="EamA" evidence="2">
    <location>
        <begin position="3"/>
        <end position="137"/>
    </location>
</feature>
<reference evidence="4 5" key="1">
    <citation type="submission" date="2017-09" db="EMBL/GenBank/DDBJ databases">
        <authorList>
            <person name="Ehlers B."/>
            <person name="Leendertz F.H."/>
        </authorList>
    </citation>
    <scope>NUCLEOTIDE SEQUENCE [LARGE SCALE GENOMIC DNA]</scope>
    <source>
        <strain evidence="4 5">CGMCC 1.12662</strain>
    </source>
</reference>
<evidence type="ECO:0000313" key="6">
    <source>
        <dbReference type="Proteomes" id="UP000231702"/>
    </source>
</evidence>
<dbReference type="InterPro" id="IPR037185">
    <property type="entry name" value="EmrE-like"/>
</dbReference>
<keyword evidence="1" id="KW-0472">Membrane</keyword>
<evidence type="ECO:0000256" key="1">
    <source>
        <dbReference type="SAM" id="Phobius"/>
    </source>
</evidence>
<feature type="transmembrane region" description="Helical" evidence="1">
    <location>
        <begin position="218"/>
        <end position="240"/>
    </location>
</feature>
<dbReference type="RefSeq" id="WP_097147030.1">
    <property type="nucleotide sequence ID" value="NZ_OBEA01000007.1"/>
</dbReference>
<dbReference type="InterPro" id="IPR000620">
    <property type="entry name" value="EamA_dom"/>
</dbReference>
<dbReference type="Proteomes" id="UP000231655">
    <property type="component" value="Unassembled WGS sequence"/>
</dbReference>
<dbReference type="EMBL" id="OBEA01000007">
    <property type="protein sequence ID" value="SNY57119.1"/>
    <property type="molecule type" value="Genomic_DNA"/>
</dbReference>
<accession>A0A285J9Y3</accession>
<dbReference type="Proteomes" id="UP000231702">
    <property type="component" value="Unassembled WGS sequence"/>
</dbReference>
<keyword evidence="6" id="KW-1185">Reference proteome</keyword>
<feature type="transmembrane region" description="Helical" evidence="1">
    <location>
        <begin position="148"/>
        <end position="165"/>
    </location>
</feature>
<dbReference type="AlphaFoldDB" id="A0A285J9Y3"/>
<dbReference type="GO" id="GO:0016020">
    <property type="term" value="C:membrane"/>
    <property type="evidence" value="ECO:0007669"/>
    <property type="project" value="InterPro"/>
</dbReference>
<evidence type="ECO:0000313" key="5">
    <source>
        <dbReference type="Proteomes" id="UP000231655"/>
    </source>
</evidence>
<dbReference type="Pfam" id="PF00892">
    <property type="entry name" value="EamA"/>
    <property type="match status" value="2"/>
</dbReference>
<organism evidence="4 5">
    <name type="scientific">Pseudooceanicola antarcticus</name>
    <dbReference type="NCBI Taxonomy" id="1247613"/>
    <lineage>
        <taxon>Bacteria</taxon>
        <taxon>Pseudomonadati</taxon>
        <taxon>Pseudomonadota</taxon>
        <taxon>Alphaproteobacteria</taxon>
        <taxon>Rhodobacterales</taxon>
        <taxon>Paracoccaceae</taxon>
        <taxon>Pseudooceanicola</taxon>
    </lineage>
</organism>
<protein>
    <submittedName>
        <fullName evidence="4">EamA-like transporter family protein</fullName>
    </submittedName>
    <submittedName>
        <fullName evidence="3">EamA/RhaT family transporter</fullName>
    </submittedName>
</protein>
<feature type="domain" description="EamA" evidence="2">
    <location>
        <begin position="152"/>
        <end position="289"/>
    </location>
</feature>
<feature type="transmembrane region" description="Helical" evidence="1">
    <location>
        <begin position="35"/>
        <end position="53"/>
    </location>
</feature>
<reference evidence="3 6" key="2">
    <citation type="journal article" date="2018" name="Int. J. Syst. Evol. Microbiol.">
        <title>Pseudooceanicola lipolyticus sp. nov., a marine alphaproteobacterium, reclassification of Oceanicola flagellatus as Pseudooceanicola flagellatus comb. nov. and emended description of the genus Pseudooceanicola.</title>
        <authorList>
            <person name="Huang M.-M."/>
            <person name="Guo L.-L."/>
            <person name="Wu Y.-H."/>
            <person name="Lai Q.-L."/>
            <person name="Shao Z.-Z."/>
            <person name="Wang C.-S."/>
            <person name="Wu M."/>
            <person name="Xu X.-W."/>
        </authorList>
    </citation>
    <scope>NUCLEOTIDE SEQUENCE [LARGE SCALE GENOMIC DNA]</scope>
    <source>
        <strain evidence="3 6">Ar-45</strain>
    </source>
</reference>
<name>A0A285J9Y3_9RHOB</name>
<keyword evidence="1" id="KW-0812">Transmembrane</keyword>
<gene>
    <name evidence="3" type="ORF">CVM39_04990</name>
    <name evidence="4" type="ORF">SAMN06297129_3329</name>
</gene>
<evidence type="ECO:0000313" key="4">
    <source>
        <dbReference type="EMBL" id="SNY57119.1"/>
    </source>
</evidence>
<feature type="transmembrane region" description="Helical" evidence="1">
    <location>
        <begin position="246"/>
        <end position="267"/>
    </location>
</feature>
<dbReference type="SUPFAM" id="SSF103481">
    <property type="entry name" value="Multidrug resistance efflux transporter EmrE"/>
    <property type="match status" value="2"/>
</dbReference>
<proteinExistence type="predicted"/>
<feature type="transmembrane region" description="Helical" evidence="1">
    <location>
        <begin position="185"/>
        <end position="206"/>
    </location>
</feature>
<dbReference type="OrthoDB" id="5243804at2"/>
<evidence type="ECO:0000313" key="3">
    <source>
        <dbReference type="EMBL" id="PJE30802.1"/>
    </source>
</evidence>
<dbReference type="EMBL" id="PGTD01000012">
    <property type="protein sequence ID" value="PJE30802.1"/>
    <property type="molecule type" value="Genomic_DNA"/>
</dbReference>
<dbReference type="Gene3D" id="1.10.3730.20">
    <property type="match status" value="1"/>
</dbReference>
<keyword evidence="1" id="KW-1133">Transmembrane helix</keyword>
<feature type="transmembrane region" description="Helical" evidence="1">
    <location>
        <begin position="65"/>
        <end position="87"/>
    </location>
</feature>
<evidence type="ECO:0000259" key="2">
    <source>
        <dbReference type="Pfam" id="PF00892"/>
    </source>
</evidence>
<feature type="transmembrane region" description="Helical" evidence="1">
    <location>
        <begin position="107"/>
        <end position="136"/>
    </location>
</feature>
<sequence>MTPWIAFTLAAVVFQTVRFMLQKQLASSGLSPAGATFARFLWAAPLVWLAFALQGGNFPAVPPLFWLYAIVGGITQILATICVVALFKSRNFAVGVTLKKTEVLLTAFVGLAILGESISALALAAILTGLAGVLLLTDLPGGKGLQRLANRAAVLGLASGLFFALSGVTYRGASLLIPAEPATRALLTLLVVVTSQVVILGAWLLLREGGEITRVVRGWRRTIWVGLTSVAGSYCWFAGFTLQNAALVYAVGQFEVVLSLLASVLFFREKVSGKELGGIALITGSVLALIAVS</sequence>